<name>A0A318URA6_9GAMM</name>
<dbReference type="PANTHER" id="PTHR36153:SF5">
    <property type="entry name" value="EXPORTED PROTEIN"/>
    <property type="match status" value="1"/>
</dbReference>
<evidence type="ECO:0000259" key="3">
    <source>
        <dbReference type="Pfam" id="PF06761"/>
    </source>
</evidence>
<keyword evidence="1" id="KW-1133">Transmembrane helix</keyword>
<keyword evidence="7" id="KW-1185">Reference proteome</keyword>
<dbReference type="Proteomes" id="UP000247551">
    <property type="component" value="Unassembled WGS sequence"/>
</dbReference>
<feature type="domain" description="Type VI secretion system component TssM1 helical" evidence="5">
    <location>
        <begin position="954"/>
        <end position="1014"/>
    </location>
</feature>
<sequence length="1182" mass="134459">MFKPLVGLLKKLVPSLVAALPFLTLLIVVLINLAIWLTGPWLIINEEAPLASISARLLTMTIFTLACLAAWGLFQWRKLNAYQAELQREEALREDPIKAAEENQEAELNKVMANMEESLNKRNYLYALPWYLVMGLENAGKTSLINRSGQDFTFSSILKSSGEGSKNTYSFDWWVGDTSVLIDPDGELLTQGKNVSDPSSNGVMEKRLWEHFINWLERTRSRRPLNGIVLALDVSKLATSTIYERKAFATILRSRIRELMETLSTRLPVYVTLTKLDLLYGFEPFFKNYTKEQREEVLGFTFSLSSVDDHDNWLSEFDSEYEEFINRVNAILPHVVSKNISDEDRNAVYSFTRQISGLKDILSVFFQDALSSDQFSTSALVRGVYFTSVYQQGVPTNAFDDASSRRYGLTHAINSAQNAKNSTMYFTKNLFNNIIYPEAGLASDNFRVSKQKKRIMMLSTVSCSIISLILIGSWHRYYLKNIEQADAVLNKVNLYMEEYPSDLDLVSQNDILPPLNTIRDATLEFGFFRDKPRYISDLGLYQGHAIGPQVEMTYLNLLEYRYLPSLMVELVADLKNAETDENKLSILRVYRMLVDKNGRYDDFVLNYFSRKWQVKFSGNKSIQDKLLQHLEYALQHTDLHAARLAGDENADKVLRPYDKLIAQTQEGLGSLAIDQRVYRNLKQSAQTALGADINVRTLIGPAFNLVFSEREMGSEKLNVPKILSKEGFKNYFLPQSESVSDLALIDSWVLGQNETAQFSNADKQALKEKIRDSYVTDYTNTWRSVLNEIDIKNFSNISEAVDVLDNLTGSGKPLQRLLTTLRDNTKLFPEIPESGEVREEMLKSTSYNIASRLNAPFAGLNSIVESNDDQPAYIDELLLSIEQLRNYLTAIQDAPDMGRAALETTKSRVSLNSVDPIYTLSRVATGLPKPLDSMMTKLADESWYVIKQEAIHYLEVRWHDDIYKVYEQKFAGRYPFDPRASRDVSLQDFEAFFAPDGTLDRFYNDQLKMFIDESSNIGSGHQGKSLIRDDVLNQLEKAKLIQDAFFNRKGILDVSFGVEPIRLTANKRRGVLNIDGQYLSYSHGPRNNVEVIWPNTLRDNTTSKLTLVPTEANESPRSISTEGPWALYRLLDTAKVVGASDTSVTYQFTVDDGDMEVKINATTSNPFTQRLFKNFELSETLY</sequence>
<dbReference type="SUPFAM" id="SSF52540">
    <property type="entry name" value="P-loop containing nucleoside triphosphate hydrolases"/>
    <property type="match status" value="1"/>
</dbReference>
<reference evidence="6 7" key="1">
    <citation type="submission" date="2018-06" db="EMBL/GenBank/DDBJ databases">
        <title>Genomic Encyclopedia of Type Strains, Phase III (KMG-III): the genomes of soil and plant-associated and newly described type strains.</title>
        <authorList>
            <person name="Whitman W."/>
        </authorList>
    </citation>
    <scope>NUCLEOTIDE SEQUENCE [LARGE SCALE GENOMIC DNA]</scope>
    <source>
        <strain evidence="6 7">CECT 7730</strain>
    </source>
</reference>
<keyword evidence="1" id="KW-0472">Membrane</keyword>
<feature type="transmembrane region" description="Helical" evidence="1">
    <location>
        <begin position="57"/>
        <end position="74"/>
    </location>
</feature>
<dbReference type="NCBIfam" id="TIGR03348">
    <property type="entry name" value="VI_IcmF"/>
    <property type="match status" value="1"/>
</dbReference>
<feature type="domain" description="Type VI secretion system component TssM1 N-terminal" evidence="4">
    <location>
        <begin position="205"/>
        <end position="460"/>
    </location>
</feature>
<protein>
    <submittedName>
        <fullName evidence="6">Type VI secretion system protein ImpL</fullName>
    </submittedName>
</protein>
<dbReference type="Pfam" id="PF06761">
    <property type="entry name" value="IcmF-related"/>
    <property type="match status" value="1"/>
</dbReference>
<gene>
    <name evidence="6" type="ORF">DFP75_1153</name>
</gene>
<dbReference type="Pfam" id="PF06744">
    <property type="entry name" value="IcmF_C"/>
    <property type="match status" value="1"/>
</dbReference>
<evidence type="ECO:0000259" key="5">
    <source>
        <dbReference type="Pfam" id="PF21070"/>
    </source>
</evidence>
<keyword evidence="1" id="KW-0812">Transmembrane</keyword>
<dbReference type="InterPro" id="IPR017731">
    <property type="entry name" value="TssM1-like"/>
</dbReference>
<feature type="domain" description="Type VI secretion system IcmF C-terminal" evidence="2">
    <location>
        <begin position="1056"/>
        <end position="1162"/>
    </location>
</feature>
<evidence type="ECO:0000313" key="6">
    <source>
        <dbReference type="EMBL" id="PYF77940.1"/>
    </source>
</evidence>
<feature type="transmembrane region" description="Helical" evidence="1">
    <location>
        <begin position="12"/>
        <end position="37"/>
    </location>
</feature>
<evidence type="ECO:0000259" key="2">
    <source>
        <dbReference type="Pfam" id="PF06744"/>
    </source>
</evidence>
<accession>A0A318URA6</accession>
<evidence type="ECO:0000313" key="7">
    <source>
        <dbReference type="Proteomes" id="UP000247551"/>
    </source>
</evidence>
<comment type="caution">
    <text evidence="6">The sequence shown here is derived from an EMBL/GenBank/DDBJ whole genome shotgun (WGS) entry which is preliminary data.</text>
</comment>
<evidence type="ECO:0000259" key="4">
    <source>
        <dbReference type="Pfam" id="PF14331"/>
    </source>
</evidence>
<dbReference type="InterPro" id="IPR027417">
    <property type="entry name" value="P-loop_NTPase"/>
</dbReference>
<dbReference type="Pfam" id="PF21070">
    <property type="entry name" value="IcmF_helical"/>
    <property type="match status" value="1"/>
</dbReference>
<dbReference type="InterPro" id="IPR010623">
    <property type="entry name" value="IcmF_C"/>
</dbReference>
<dbReference type="InterPro" id="IPR048677">
    <property type="entry name" value="TssM1_hel"/>
</dbReference>
<dbReference type="PANTHER" id="PTHR36153">
    <property type="entry name" value="INNER MEMBRANE PROTEIN-RELATED"/>
    <property type="match status" value="1"/>
</dbReference>
<evidence type="ECO:0000256" key="1">
    <source>
        <dbReference type="SAM" id="Phobius"/>
    </source>
</evidence>
<organism evidence="6 7">
    <name type="scientific">Marinomonas alcarazii</name>
    <dbReference type="NCBI Taxonomy" id="491949"/>
    <lineage>
        <taxon>Bacteria</taxon>
        <taxon>Pseudomonadati</taxon>
        <taxon>Pseudomonadota</taxon>
        <taxon>Gammaproteobacteria</taxon>
        <taxon>Oceanospirillales</taxon>
        <taxon>Oceanospirillaceae</taxon>
        <taxon>Marinomonas</taxon>
    </lineage>
</organism>
<dbReference type="InterPro" id="IPR009612">
    <property type="entry name" value="IcmF-rel"/>
</dbReference>
<dbReference type="AlphaFoldDB" id="A0A318URA6"/>
<dbReference type="EMBL" id="QKLW01000015">
    <property type="protein sequence ID" value="PYF77940.1"/>
    <property type="molecule type" value="Genomic_DNA"/>
</dbReference>
<dbReference type="Pfam" id="PF14331">
    <property type="entry name" value="IcmF-related_N"/>
    <property type="match status" value="1"/>
</dbReference>
<proteinExistence type="predicted"/>
<dbReference type="RefSeq" id="WP_110577438.1">
    <property type="nucleotide sequence ID" value="NZ_QKLW01000015.1"/>
</dbReference>
<dbReference type="InterPro" id="IPR053156">
    <property type="entry name" value="T6SS_TssM-like"/>
</dbReference>
<dbReference type="InterPro" id="IPR025743">
    <property type="entry name" value="TssM1_N"/>
</dbReference>
<feature type="domain" description="IcmF-related" evidence="3">
    <location>
        <begin position="512"/>
        <end position="825"/>
    </location>
</feature>